<organism evidence="2 3">
    <name type="scientific">Sphingomonas ursincola</name>
    <dbReference type="NCBI Taxonomy" id="56361"/>
    <lineage>
        <taxon>Bacteria</taxon>
        <taxon>Pseudomonadati</taxon>
        <taxon>Pseudomonadota</taxon>
        <taxon>Alphaproteobacteria</taxon>
        <taxon>Sphingomonadales</taxon>
        <taxon>Sphingomonadaceae</taxon>
        <taxon>Sphingomonas</taxon>
    </lineage>
</organism>
<protein>
    <submittedName>
        <fullName evidence="2">DUF1134 domain-containing protein</fullName>
    </submittedName>
</protein>
<evidence type="ECO:0000313" key="2">
    <source>
        <dbReference type="EMBL" id="MBA1373655.1"/>
    </source>
</evidence>
<name>A0A7V8U7T5_9SPHN</name>
<accession>A0A7V8U7T5</accession>
<evidence type="ECO:0000313" key="3">
    <source>
        <dbReference type="Proteomes" id="UP000589292"/>
    </source>
</evidence>
<dbReference type="InterPro" id="IPR008325">
    <property type="entry name" value="EipA-like"/>
</dbReference>
<keyword evidence="3" id="KW-1185">Reference proteome</keyword>
<dbReference type="RefSeq" id="WP_181266880.1">
    <property type="nucleotide sequence ID" value="NZ_BAAAGB010000002.1"/>
</dbReference>
<feature type="compositionally biased region" description="Low complexity" evidence="1">
    <location>
        <begin position="82"/>
        <end position="95"/>
    </location>
</feature>
<proteinExistence type="predicted"/>
<feature type="region of interest" description="Disordered" evidence="1">
    <location>
        <begin position="40"/>
        <end position="95"/>
    </location>
</feature>
<comment type="caution">
    <text evidence="2">The sequence shown here is derived from an EMBL/GenBank/DDBJ whole genome shotgun (WGS) entry which is preliminary data.</text>
</comment>
<dbReference type="Proteomes" id="UP000589292">
    <property type="component" value="Unassembled WGS sequence"/>
</dbReference>
<reference evidence="2 3" key="1">
    <citation type="journal article" date="1994" name="Int. J. Syst. Bacteriol.">
        <title>Phylogenetic positions of novel aerobic, bacteriochlorophyll a-containing bacteria and description of Roseococcus thiosulfatophilus gen. nov., sp. nov., Erythromicrobium ramosum gen. nov., sp. nov., and Erythrobacter litoralis sp. nov.</title>
        <authorList>
            <person name="Yurkov V."/>
            <person name="Stackebrandt E."/>
            <person name="Holmes A."/>
            <person name="Fuerst J.A."/>
            <person name="Hugenholtz P."/>
            <person name="Golecki J."/>
            <person name="Gad'on N."/>
            <person name="Gorlenko V.M."/>
            <person name="Kompantseva E.I."/>
            <person name="Drews G."/>
        </authorList>
    </citation>
    <scope>NUCLEOTIDE SEQUENCE [LARGE SCALE GENOMIC DNA]</scope>
    <source>
        <strain evidence="2 3">KR-99</strain>
    </source>
</reference>
<evidence type="ECO:0000256" key="1">
    <source>
        <dbReference type="SAM" id="MobiDB-lite"/>
    </source>
</evidence>
<gene>
    <name evidence="2" type="ORF">FG486_04840</name>
</gene>
<dbReference type="AlphaFoldDB" id="A0A7V8U7T5"/>
<dbReference type="EMBL" id="VDES01000001">
    <property type="protein sequence ID" value="MBA1373655.1"/>
    <property type="molecule type" value="Genomic_DNA"/>
</dbReference>
<dbReference type="Pfam" id="PF06577">
    <property type="entry name" value="EipA"/>
    <property type="match status" value="1"/>
</dbReference>
<feature type="compositionally biased region" description="Polar residues" evidence="1">
    <location>
        <begin position="71"/>
        <end position="80"/>
    </location>
</feature>
<sequence length="262" mass="27065">MGWFGQGLAIVALATLGLGAGPMADPASAQVRTIDPNDAIDADLAPARPGGTAEPAREAPLDGGYDYGTPDNGTTSSTESLPPVADGAAPAANSAVPPAVSGNGYQKDDLIGAAEGVFGKGAEGLAGLIEDILRKQGEPNGYIVGREASGAFVVGLRYGSGTLHHKVEGDRPVYWTGPSIGFDAGANAGNTFVLVYNLYDTEDLYKRFGAGEGAAYLVGGFHTSYLRRGDVVLIPVRMGLGLRLGVNAGYMKFTRKRNFVPF</sequence>